<sequence length="322" mass="35056">MAVEDFLPSVEATQLVVRSGEGFHEDFPSLHQLLEYEEPCEVCRAILRLMRRLLCRRSEVSEAAMVEREGLLPWIHEWLEMSQEERLALTKIAVNGFTALTVQMQARHLALLIDIQLAHMWVEHAFRESESQESSRTCSERVARGARVYRTLLAALAVLPDTELDSIGQAAAAELQAAITPISMARVVLRLSATRRRQLMDILVEEQVLEEGSALRLFRALSALESMMGADALDAVLTGMDAAASQCASAGILSVGSGVLAAGAGVLDSVTSISTTRPMQALGAWSYDSLFGEDGGDQVLENEAENHASQEVPDAQGAADFF</sequence>
<keyword evidence="2" id="KW-1185">Reference proteome</keyword>
<dbReference type="Proteomes" id="UP001642484">
    <property type="component" value="Unassembled WGS sequence"/>
</dbReference>
<evidence type="ECO:0000313" key="2">
    <source>
        <dbReference type="Proteomes" id="UP001642484"/>
    </source>
</evidence>
<organism evidence="1 2">
    <name type="scientific">Durusdinium trenchii</name>
    <dbReference type="NCBI Taxonomy" id="1381693"/>
    <lineage>
        <taxon>Eukaryota</taxon>
        <taxon>Sar</taxon>
        <taxon>Alveolata</taxon>
        <taxon>Dinophyceae</taxon>
        <taxon>Suessiales</taxon>
        <taxon>Symbiodiniaceae</taxon>
        <taxon>Durusdinium</taxon>
    </lineage>
</organism>
<gene>
    <name evidence="1" type="ORF">CCMP2556_LOCUS52542</name>
</gene>
<reference evidence="1 2" key="1">
    <citation type="submission" date="2024-02" db="EMBL/GenBank/DDBJ databases">
        <authorList>
            <person name="Chen Y."/>
            <person name="Shah S."/>
            <person name="Dougan E. K."/>
            <person name="Thang M."/>
            <person name="Chan C."/>
        </authorList>
    </citation>
    <scope>NUCLEOTIDE SEQUENCE [LARGE SCALE GENOMIC DNA]</scope>
</reference>
<proteinExistence type="predicted"/>
<dbReference type="EMBL" id="CAXAMN010027883">
    <property type="protein sequence ID" value="CAK9113538.1"/>
    <property type="molecule type" value="Genomic_DNA"/>
</dbReference>
<evidence type="ECO:0000313" key="1">
    <source>
        <dbReference type="EMBL" id="CAK9113538.1"/>
    </source>
</evidence>
<protein>
    <submittedName>
        <fullName evidence="1">Uncharacterized protein</fullName>
    </submittedName>
</protein>
<accession>A0ABP0SMP2</accession>
<comment type="caution">
    <text evidence="1">The sequence shown here is derived from an EMBL/GenBank/DDBJ whole genome shotgun (WGS) entry which is preliminary data.</text>
</comment>
<name>A0ABP0SMP2_9DINO</name>